<feature type="compositionally biased region" description="Basic and acidic residues" evidence="8">
    <location>
        <begin position="57"/>
        <end position="66"/>
    </location>
</feature>
<feature type="compositionally biased region" description="Basic residues" evidence="8">
    <location>
        <begin position="67"/>
        <end position="81"/>
    </location>
</feature>
<dbReference type="NCBIfam" id="TIGR01297">
    <property type="entry name" value="CDF"/>
    <property type="match status" value="1"/>
</dbReference>
<feature type="transmembrane region" description="Helical" evidence="9">
    <location>
        <begin position="225"/>
        <end position="248"/>
    </location>
</feature>
<accession>Q4JUP0</accession>
<dbReference type="Proteomes" id="UP000000545">
    <property type="component" value="Chromosome"/>
</dbReference>
<evidence type="ECO:0000256" key="5">
    <source>
        <dbReference type="ARBA" id="ARBA00022989"/>
    </source>
</evidence>
<dbReference type="SUPFAM" id="SSF160240">
    <property type="entry name" value="Cation efflux protein cytoplasmic domain-like"/>
    <property type="match status" value="1"/>
</dbReference>
<dbReference type="PANTHER" id="PTHR11562">
    <property type="entry name" value="CATION EFFLUX PROTEIN/ ZINC TRANSPORTER"/>
    <property type="match status" value="1"/>
</dbReference>
<reference evidence="12 13" key="1">
    <citation type="journal article" date="2005" name="J. Bacteriol.">
        <title>Complete genome sequence and analysis of the multiresistant nosocomial pathogen Corynebacterium jeikeium K411, a lipid-requiring bacterium of the human skin flora.</title>
        <authorList>
            <person name="Tauch A."/>
            <person name="Kaiser O."/>
            <person name="Hain T."/>
            <person name="Goesmann A."/>
            <person name="Weisshaar B."/>
            <person name="Albersmeier A."/>
            <person name="Bekel T."/>
            <person name="Bischoff N."/>
            <person name="Brune I."/>
            <person name="Chakraborty T."/>
            <person name="Kalinowski J."/>
            <person name="Meyer F."/>
            <person name="Rupp O."/>
            <person name="Schneiker S."/>
            <person name="Viehoever P."/>
            <person name="Puehler A."/>
        </authorList>
    </citation>
    <scope>NUCLEOTIDE SEQUENCE [LARGE SCALE GENOMIC DNA]</scope>
    <source>
        <strain evidence="12 13">K411</strain>
    </source>
</reference>
<feature type="domain" description="Cation efflux protein cytoplasmic" evidence="11">
    <location>
        <begin position="293"/>
        <end position="360"/>
    </location>
</feature>
<dbReference type="Gene3D" id="1.20.1510.10">
    <property type="entry name" value="Cation efflux protein transmembrane domain"/>
    <property type="match status" value="1"/>
</dbReference>
<dbReference type="PANTHER" id="PTHR11562:SF17">
    <property type="entry name" value="RE54080P-RELATED"/>
    <property type="match status" value="1"/>
</dbReference>
<organism evidence="12 13">
    <name type="scientific">Corynebacterium jeikeium (strain K411)</name>
    <dbReference type="NCBI Taxonomy" id="306537"/>
    <lineage>
        <taxon>Bacteria</taxon>
        <taxon>Bacillati</taxon>
        <taxon>Actinomycetota</taxon>
        <taxon>Actinomycetes</taxon>
        <taxon>Mycobacteriales</taxon>
        <taxon>Corynebacteriaceae</taxon>
        <taxon>Corynebacterium</taxon>
    </lineage>
</organism>
<dbReference type="InterPro" id="IPR027470">
    <property type="entry name" value="Cation_efflux_CTD"/>
</dbReference>
<keyword evidence="4 9" id="KW-0812">Transmembrane</keyword>
<evidence type="ECO:0000313" key="12">
    <source>
        <dbReference type="EMBL" id="CAI37467.1"/>
    </source>
</evidence>
<comment type="subcellular location">
    <subcellularLocation>
        <location evidence="1">Membrane</location>
        <topology evidence="1">Multi-pass membrane protein</topology>
    </subcellularLocation>
</comment>
<dbReference type="EMBL" id="CR931997">
    <property type="protein sequence ID" value="CAI37467.1"/>
    <property type="molecule type" value="Genomic_DNA"/>
</dbReference>
<evidence type="ECO:0000313" key="13">
    <source>
        <dbReference type="Proteomes" id="UP000000545"/>
    </source>
</evidence>
<dbReference type="OrthoDB" id="9809646at2"/>
<evidence type="ECO:0000259" key="11">
    <source>
        <dbReference type="Pfam" id="PF16916"/>
    </source>
</evidence>
<feature type="transmembrane region" description="Helical" evidence="9">
    <location>
        <begin position="91"/>
        <end position="119"/>
    </location>
</feature>
<proteinExistence type="inferred from homology"/>
<feature type="transmembrane region" description="Helical" evidence="9">
    <location>
        <begin position="190"/>
        <end position="213"/>
    </location>
</feature>
<dbReference type="PATRIC" id="fig|306537.10.peg.1316"/>
<evidence type="ECO:0000256" key="2">
    <source>
        <dbReference type="ARBA" id="ARBA00008873"/>
    </source>
</evidence>
<keyword evidence="7 9" id="KW-0472">Membrane</keyword>
<evidence type="ECO:0000256" key="4">
    <source>
        <dbReference type="ARBA" id="ARBA00022692"/>
    </source>
</evidence>
<keyword evidence="6" id="KW-0406">Ion transport</keyword>
<dbReference type="AlphaFoldDB" id="Q4JUP0"/>
<feature type="transmembrane region" description="Helical" evidence="9">
    <location>
        <begin position="125"/>
        <end position="145"/>
    </location>
</feature>
<feature type="compositionally biased region" description="Low complexity" evidence="8">
    <location>
        <begin position="26"/>
        <end position="53"/>
    </location>
</feature>
<dbReference type="STRING" id="306537.jk1297"/>
<evidence type="ECO:0000256" key="7">
    <source>
        <dbReference type="ARBA" id="ARBA00023136"/>
    </source>
</evidence>
<protein>
    <submittedName>
        <fullName evidence="12">Cobalt-zinc-cadmium resistance protein</fullName>
    </submittedName>
</protein>
<dbReference type="Pfam" id="PF01545">
    <property type="entry name" value="Cation_efflux"/>
    <property type="match status" value="1"/>
</dbReference>
<dbReference type="HOGENOM" id="CLU_013430_0_0_11"/>
<feature type="transmembrane region" description="Helical" evidence="9">
    <location>
        <begin position="157"/>
        <end position="178"/>
    </location>
</feature>
<dbReference type="SUPFAM" id="SSF161111">
    <property type="entry name" value="Cation efflux protein transmembrane domain-like"/>
    <property type="match status" value="1"/>
</dbReference>
<evidence type="ECO:0000256" key="8">
    <source>
        <dbReference type="SAM" id="MobiDB-lite"/>
    </source>
</evidence>
<keyword evidence="13" id="KW-1185">Reference proteome</keyword>
<evidence type="ECO:0000256" key="9">
    <source>
        <dbReference type="SAM" id="Phobius"/>
    </source>
</evidence>
<feature type="region of interest" description="Disordered" evidence="8">
    <location>
        <begin position="1"/>
        <end position="83"/>
    </location>
</feature>
<dbReference type="InterPro" id="IPR050681">
    <property type="entry name" value="CDF/SLC30A"/>
</dbReference>
<feature type="compositionally biased region" description="Low complexity" evidence="8">
    <location>
        <begin position="1"/>
        <end position="13"/>
    </location>
</feature>
<feature type="domain" description="Cation efflux protein transmembrane" evidence="10">
    <location>
        <begin position="92"/>
        <end position="283"/>
    </location>
</feature>
<gene>
    <name evidence="12" type="primary">czcD</name>
    <name evidence="12" type="ordered locus">jk1297</name>
</gene>
<sequence>MNDPASAAQQQPQDRGGADAHRHGSARSGASAAAVAQARPADARADAPAPAGASEGGHAHSHDSGHAHSHGHSHGHAHSHSHAPTDAPLRALLIVLGVTGTVFFAELIGGLITGSVALLADAMHMLSDAAGLIIAVVAIFIGRRSATAQATFGYRRVEVLAALVNAVTVLGISAWIVVEAFQRLSEPVEIMAGPMMIVAVIGLLANIISAWILNRQREHSVNVQGAFLHVLADMLGSVAVLVAGGVIILTGWQYADVIASLVIAALVLPRAWQLMMQALRILLEQAPPGYRPAEVDALLRQVDGVLDVHDLHLWSLDGTSALASVHLVVPEGRDPAAVLCAAQAALQERGIAHATIQVERASHADHEGPQNVC</sequence>
<dbReference type="eggNOG" id="COG1230">
    <property type="taxonomic scope" value="Bacteria"/>
</dbReference>
<name>Q4JUP0_CORJK</name>
<dbReference type="Pfam" id="PF16916">
    <property type="entry name" value="ZT_dimer"/>
    <property type="match status" value="1"/>
</dbReference>
<comment type="similarity">
    <text evidence="2">Belongs to the cation diffusion facilitator (CDF) transporter (TC 2.A.4) family. SLC30A subfamily.</text>
</comment>
<dbReference type="KEGG" id="cjk:jk1297"/>
<evidence type="ECO:0000256" key="6">
    <source>
        <dbReference type="ARBA" id="ARBA00023065"/>
    </source>
</evidence>
<evidence type="ECO:0000256" key="3">
    <source>
        <dbReference type="ARBA" id="ARBA00022448"/>
    </source>
</evidence>
<dbReference type="GO" id="GO:0005385">
    <property type="term" value="F:zinc ion transmembrane transporter activity"/>
    <property type="evidence" value="ECO:0007669"/>
    <property type="project" value="TreeGrafter"/>
</dbReference>
<feature type="transmembrane region" description="Helical" evidence="9">
    <location>
        <begin position="254"/>
        <end position="272"/>
    </location>
</feature>
<dbReference type="InterPro" id="IPR058533">
    <property type="entry name" value="Cation_efflux_TM"/>
</dbReference>
<dbReference type="InterPro" id="IPR027469">
    <property type="entry name" value="Cation_efflux_TMD_sf"/>
</dbReference>
<dbReference type="InterPro" id="IPR036837">
    <property type="entry name" value="Cation_efflux_CTD_sf"/>
</dbReference>
<evidence type="ECO:0000256" key="1">
    <source>
        <dbReference type="ARBA" id="ARBA00004141"/>
    </source>
</evidence>
<dbReference type="GO" id="GO:0005886">
    <property type="term" value="C:plasma membrane"/>
    <property type="evidence" value="ECO:0007669"/>
    <property type="project" value="TreeGrafter"/>
</dbReference>
<evidence type="ECO:0000259" key="10">
    <source>
        <dbReference type="Pfam" id="PF01545"/>
    </source>
</evidence>
<dbReference type="RefSeq" id="WP_011273792.1">
    <property type="nucleotide sequence ID" value="NC_007164.1"/>
</dbReference>
<keyword evidence="3" id="KW-0813">Transport</keyword>
<dbReference type="InterPro" id="IPR002524">
    <property type="entry name" value="Cation_efflux"/>
</dbReference>
<keyword evidence="5 9" id="KW-1133">Transmembrane helix</keyword>